<organism evidence="8 9">
    <name type="scientific">Veillonella parvula</name>
    <name type="common">Staphylococcus parvulus</name>
    <dbReference type="NCBI Taxonomy" id="29466"/>
    <lineage>
        <taxon>Bacteria</taxon>
        <taxon>Bacillati</taxon>
        <taxon>Bacillota</taxon>
        <taxon>Negativicutes</taxon>
        <taxon>Veillonellales</taxon>
        <taxon>Veillonellaceae</taxon>
        <taxon>Veillonella</taxon>
    </lineage>
</organism>
<comment type="similarity">
    <text evidence="1 6">Belongs to the NusB family.</text>
</comment>
<dbReference type="GO" id="GO:0031564">
    <property type="term" value="P:transcription antitermination"/>
    <property type="evidence" value="ECO:0007669"/>
    <property type="project" value="UniProtKB-KW"/>
</dbReference>
<comment type="function">
    <text evidence="6">Involved in transcription antitermination. Required for transcription of ribosomal RNA (rRNA) genes. Binds specifically to the boxA antiterminator sequence of the ribosomal RNA (rrn) operons.</text>
</comment>
<dbReference type="AlphaFoldDB" id="A0A418PIC7"/>
<dbReference type="PANTHER" id="PTHR11078">
    <property type="entry name" value="N UTILIZATION SUBSTANCE PROTEIN B-RELATED"/>
    <property type="match status" value="1"/>
</dbReference>
<dbReference type="InterPro" id="IPR011605">
    <property type="entry name" value="NusB_fam"/>
</dbReference>
<dbReference type="Pfam" id="PF01029">
    <property type="entry name" value="NusB"/>
    <property type="match status" value="1"/>
</dbReference>
<dbReference type="EMBL" id="JAGZMU010000001">
    <property type="protein sequence ID" value="MBS4892540.1"/>
    <property type="molecule type" value="Genomic_DNA"/>
</dbReference>
<proteinExistence type="inferred from homology"/>
<evidence type="ECO:0000256" key="3">
    <source>
        <dbReference type="ARBA" id="ARBA00022884"/>
    </source>
</evidence>
<dbReference type="PANTHER" id="PTHR11078:SF3">
    <property type="entry name" value="ANTITERMINATION NUSB DOMAIN-CONTAINING PROTEIN"/>
    <property type="match status" value="1"/>
</dbReference>
<evidence type="ECO:0000256" key="1">
    <source>
        <dbReference type="ARBA" id="ARBA00005952"/>
    </source>
</evidence>
<dbReference type="NCBIfam" id="TIGR01951">
    <property type="entry name" value="nusB"/>
    <property type="match status" value="1"/>
</dbReference>
<sequence>MVTKRNRREARQYAFQMLYANEFHTDQNDVQFPEGNIHKAMDKAYANSIIEGVLSNVEAIDATLQPFCKSRKVANLDKVDRSILRIAVWEMTNKVEPLEPSIAINEAIQLAKDFGSDASYKLINAILDAYNKSK</sequence>
<evidence type="ECO:0000259" key="7">
    <source>
        <dbReference type="Pfam" id="PF01029"/>
    </source>
</evidence>
<protein>
    <recommendedName>
        <fullName evidence="6">Transcription antitermination protein NusB</fullName>
    </recommendedName>
    <alternativeName>
        <fullName evidence="6">Antitermination factor NusB</fullName>
    </alternativeName>
</protein>
<name>A0A418PIC7_VEIPA</name>
<keyword evidence="5 6" id="KW-0804">Transcription</keyword>
<keyword evidence="3 6" id="KW-0694">RNA-binding</keyword>
<evidence type="ECO:0000256" key="5">
    <source>
        <dbReference type="ARBA" id="ARBA00023163"/>
    </source>
</evidence>
<dbReference type="SUPFAM" id="SSF48013">
    <property type="entry name" value="NusB-like"/>
    <property type="match status" value="1"/>
</dbReference>
<evidence type="ECO:0000256" key="2">
    <source>
        <dbReference type="ARBA" id="ARBA00022814"/>
    </source>
</evidence>
<dbReference type="RefSeq" id="WP_008600923.1">
    <property type="nucleotide sequence ID" value="NZ_CABKOT010000010.1"/>
</dbReference>
<evidence type="ECO:0000256" key="6">
    <source>
        <dbReference type="HAMAP-Rule" id="MF_00073"/>
    </source>
</evidence>
<dbReference type="HAMAP" id="MF_00073">
    <property type="entry name" value="NusB"/>
    <property type="match status" value="1"/>
</dbReference>
<keyword evidence="4 6" id="KW-0805">Transcription regulation</keyword>
<dbReference type="Gene3D" id="1.10.940.10">
    <property type="entry name" value="NusB-like"/>
    <property type="match status" value="1"/>
</dbReference>
<evidence type="ECO:0000256" key="4">
    <source>
        <dbReference type="ARBA" id="ARBA00023015"/>
    </source>
</evidence>
<reference evidence="8" key="1">
    <citation type="submission" date="2021-02" db="EMBL/GenBank/DDBJ databases">
        <title>Infant gut strain persistence is associated with maternal origin, phylogeny, and functional potential including surface adhesion and iron acquisition.</title>
        <authorList>
            <person name="Lou Y.C."/>
        </authorList>
    </citation>
    <scope>NUCLEOTIDE SEQUENCE</scope>
    <source>
        <strain evidence="8">L3_108_031G1_dasL3_108_031G1_concoct_20</strain>
    </source>
</reference>
<dbReference type="InterPro" id="IPR006027">
    <property type="entry name" value="NusB_RsmB_TIM44"/>
</dbReference>
<dbReference type="Proteomes" id="UP000778864">
    <property type="component" value="Unassembled WGS sequence"/>
</dbReference>
<evidence type="ECO:0000313" key="8">
    <source>
        <dbReference type="EMBL" id="MBS4892540.1"/>
    </source>
</evidence>
<accession>A0A418PIC7</accession>
<evidence type="ECO:0000313" key="9">
    <source>
        <dbReference type="Proteomes" id="UP000778864"/>
    </source>
</evidence>
<feature type="domain" description="NusB/RsmB/TIM44" evidence="7">
    <location>
        <begin position="8"/>
        <end position="131"/>
    </location>
</feature>
<keyword evidence="2 6" id="KW-0889">Transcription antitermination</keyword>
<dbReference type="InterPro" id="IPR035926">
    <property type="entry name" value="NusB-like_sf"/>
</dbReference>
<gene>
    <name evidence="6 8" type="primary">nusB</name>
    <name evidence="8" type="ORF">KHZ90_02020</name>
</gene>
<comment type="caution">
    <text evidence="8">The sequence shown here is derived from an EMBL/GenBank/DDBJ whole genome shotgun (WGS) entry which is preliminary data.</text>
</comment>
<dbReference type="GO" id="GO:0005829">
    <property type="term" value="C:cytosol"/>
    <property type="evidence" value="ECO:0007669"/>
    <property type="project" value="TreeGrafter"/>
</dbReference>
<dbReference type="GO" id="GO:0006353">
    <property type="term" value="P:DNA-templated transcription termination"/>
    <property type="evidence" value="ECO:0007669"/>
    <property type="project" value="UniProtKB-UniRule"/>
</dbReference>
<dbReference type="GO" id="GO:0003723">
    <property type="term" value="F:RNA binding"/>
    <property type="evidence" value="ECO:0007669"/>
    <property type="project" value="UniProtKB-UniRule"/>
</dbReference>